<gene>
    <name evidence="2" type="ORF">PHMEG_00022955</name>
</gene>
<feature type="region of interest" description="Disordered" evidence="1">
    <location>
        <begin position="1"/>
        <end position="69"/>
    </location>
</feature>
<name>A0A225VHH3_9STRA</name>
<dbReference type="OrthoDB" id="78362at2759"/>
<proteinExistence type="predicted"/>
<comment type="caution">
    <text evidence="2">The sequence shown here is derived from an EMBL/GenBank/DDBJ whole genome shotgun (WGS) entry which is preliminary data.</text>
</comment>
<evidence type="ECO:0000256" key="1">
    <source>
        <dbReference type="SAM" id="MobiDB-lite"/>
    </source>
</evidence>
<protein>
    <recommendedName>
        <fullName evidence="4">Chromo domain-containing protein</fullName>
    </recommendedName>
</protein>
<dbReference type="EMBL" id="NBNE01004643">
    <property type="protein sequence ID" value="OWZ05031.1"/>
    <property type="molecule type" value="Genomic_DNA"/>
</dbReference>
<evidence type="ECO:0000313" key="3">
    <source>
        <dbReference type="Proteomes" id="UP000198211"/>
    </source>
</evidence>
<organism evidence="2 3">
    <name type="scientific">Phytophthora megakarya</name>
    <dbReference type="NCBI Taxonomy" id="4795"/>
    <lineage>
        <taxon>Eukaryota</taxon>
        <taxon>Sar</taxon>
        <taxon>Stramenopiles</taxon>
        <taxon>Oomycota</taxon>
        <taxon>Peronosporomycetes</taxon>
        <taxon>Peronosporales</taxon>
        <taxon>Peronosporaceae</taxon>
        <taxon>Phytophthora</taxon>
    </lineage>
</organism>
<evidence type="ECO:0000313" key="2">
    <source>
        <dbReference type="EMBL" id="OWZ05031.1"/>
    </source>
</evidence>
<evidence type="ECO:0008006" key="4">
    <source>
        <dbReference type="Google" id="ProtNLM"/>
    </source>
</evidence>
<accession>A0A225VHH3</accession>
<dbReference type="AlphaFoldDB" id="A0A225VHH3"/>
<reference evidence="3" key="1">
    <citation type="submission" date="2017-03" db="EMBL/GenBank/DDBJ databases">
        <title>Phytopthora megakarya and P. palmivora, two closely related causual agents of cacao black pod achieved similar genome size and gene model numbers by different mechanisms.</title>
        <authorList>
            <person name="Ali S."/>
            <person name="Shao J."/>
            <person name="Larry D.J."/>
            <person name="Kronmiller B."/>
            <person name="Shen D."/>
            <person name="Strem M.D."/>
            <person name="Melnick R.L."/>
            <person name="Guiltinan M.J."/>
            <person name="Tyler B.M."/>
            <person name="Meinhardt L.W."/>
            <person name="Bailey B.A."/>
        </authorList>
    </citation>
    <scope>NUCLEOTIDE SEQUENCE [LARGE SCALE GENOMIC DNA]</scope>
    <source>
        <strain evidence="3">zdho120</strain>
    </source>
</reference>
<dbReference type="Proteomes" id="UP000198211">
    <property type="component" value="Unassembled WGS sequence"/>
</dbReference>
<feature type="compositionally biased region" description="Basic and acidic residues" evidence="1">
    <location>
        <begin position="44"/>
        <end position="69"/>
    </location>
</feature>
<keyword evidence="3" id="KW-1185">Reference proteome</keyword>
<sequence>MFTGIPCRSPLDTILLNNDPHDQPTQHQVSLGERSEAPEQQLQELRRNASENEEQPKETNADEQNRTAWRTRGELHVGDYVLRSWVDEKVGNKLLVTWIDPFVITRAESHSFRVKNLITGAESDSHASRLKFYADKELQVTEELREHVVSQGIVLKVKTIRKHRWNARINDYELLMSWQCLDATEASWEPMRAITKGVSVMVEVFAQRPGDVNLISTVMDN</sequence>